<dbReference type="EMBL" id="QQZY01000009">
    <property type="protein sequence ID" value="RDI73433.1"/>
    <property type="molecule type" value="Genomic_DNA"/>
</dbReference>
<evidence type="ECO:0000256" key="2">
    <source>
        <dbReference type="ARBA" id="ARBA00022448"/>
    </source>
</evidence>
<feature type="transmembrane region" description="Helical" evidence="10">
    <location>
        <begin position="191"/>
        <end position="209"/>
    </location>
</feature>
<evidence type="ECO:0000256" key="9">
    <source>
        <dbReference type="ARBA" id="ARBA00037998"/>
    </source>
</evidence>
<evidence type="ECO:0000256" key="5">
    <source>
        <dbReference type="ARBA" id="ARBA00022692"/>
    </source>
</evidence>
<dbReference type="Proteomes" id="UP000254134">
    <property type="component" value="Unassembled WGS sequence"/>
</dbReference>
<dbReference type="OrthoDB" id="9807115at2"/>
<keyword evidence="3" id="KW-1003">Cell membrane</keyword>
<evidence type="ECO:0000313" key="12">
    <source>
        <dbReference type="Proteomes" id="UP000254134"/>
    </source>
</evidence>
<dbReference type="PANTHER" id="PTHR11795">
    <property type="entry name" value="BRANCHED-CHAIN AMINO ACID TRANSPORT SYSTEM PERMEASE PROTEIN LIVH"/>
    <property type="match status" value="1"/>
</dbReference>
<feature type="transmembrane region" description="Helical" evidence="10">
    <location>
        <begin position="144"/>
        <end position="164"/>
    </location>
</feature>
<comment type="similarity">
    <text evidence="9">Belongs to the binding-protein-dependent transport system permease family. LivHM subfamily.</text>
</comment>
<evidence type="ECO:0000256" key="1">
    <source>
        <dbReference type="ARBA" id="ARBA00004651"/>
    </source>
</evidence>
<comment type="caution">
    <text evidence="11">The sequence shown here is derived from an EMBL/GenBank/DDBJ whole genome shotgun (WGS) entry which is preliminary data.</text>
</comment>
<feature type="transmembrane region" description="Helical" evidence="10">
    <location>
        <begin position="238"/>
        <end position="258"/>
    </location>
</feature>
<name>A0A7M2YTL8_9ACTN</name>
<accession>A0A7M2YTL8</accession>
<reference evidence="11 12" key="1">
    <citation type="submission" date="2018-07" db="EMBL/GenBank/DDBJ databases">
        <title>High-quality-draft genome sequence of Gaiella occulta.</title>
        <authorList>
            <person name="Severino R."/>
            <person name="Froufe H.J.C."/>
            <person name="Rainey F.A."/>
            <person name="Barroso C."/>
            <person name="Albuquerque L."/>
            <person name="Lobo-Da-Cunha A."/>
            <person name="Da Costa M.S."/>
            <person name="Egas C."/>
        </authorList>
    </citation>
    <scope>NUCLEOTIDE SEQUENCE [LARGE SCALE GENOMIC DNA]</scope>
    <source>
        <strain evidence="11 12">F2-233</strain>
    </source>
</reference>
<gene>
    <name evidence="11" type="ORF">Gocc_2789</name>
</gene>
<keyword evidence="6" id="KW-0029">Amino-acid transport</keyword>
<keyword evidence="4" id="KW-0997">Cell inner membrane</keyword>
<organism evidence="11 12">
    <name type="scientific">Gaiella occulta</name>
    <dbReference type="NCBI Taxonomy" id="1002870"/>
    <lineage>
        <taxon>Bacteria</taxon>
        <taxon>Bacillati</taxon>
        <taxon>Actinomycetota</taxon>
        <taxon>Thermoleophilia</taxon>
        <taxon>Gaiellales</taxon>
        <taxon>Gaiellaceae</taxon>
        <taxon>Gaiella</taxon>
    </lineage>
</organism>
<dbReference type="GO" id="GO:0015190">
    <property type="term" value="F:L-leucine transmembrane transporter activity"/>
    <property type="evidence" value="ECO:0007669"/>
    <property type="project" value="TreeGrafter"/>
</dbReference>
<reference evidence="12" key="2">
    <citation type="journal article" date="2019" name="MicrobiologyOpen">
        <title>High-quality draft genome sequence of Gaiella occulta isolated from a 150 meter deep mineral water borehole and comparison with the genome sequences of other deep-branching lineages of the phylum Actinobacteria.</title>
        <authorList>
            <person name="Severino R."/>
            <person name="Froufe H.J.C."/>
            <person name="Barroso C."/>
            <person name="Albuquerque L."/>
            <person name="Lobo-da-Cunha A."/>
            <person name="da Costa M.S."/>
            <person name="Egas C."/>
        </authorList>
    </citation>
    <scope>NUCLEOTIDE SEQUENCE [LARGE SCALE GENOMIC DNA]</scope>
    <source>
        <strain evidence="12">F2-233</strain>
    </source>
</reference>
<evidence type="ECO:0000256" key="3">
    <source>
        <dbReference type="ARBA" id="ARBA00022475"/>
    </source>
</evidence>
<evidence type="ECO:0000256" key="7">
    <source>
        <dbReference type="ARBA" id="ARBA00022989"/>
    </source>
</evidence>
<sequence length="344" mass="36503">MDKARTSPRRLSVPDTIGLAFVALLLVWLAINFVKGPQEFVNVALIGLTNGAIYGLVALGYTLVYGILQLINFAHGDVFALAGLVASSVIVSVLGLDTGSSIVVIVGGLLVTLVLIMSGFALFNASIERIAYRPLRNAPRLAPLITAIGMSFIVQNISLAFYGVDYQTVPNFISRSPVFEVGSVSYSWNKLTVLIIVVPLLVLLTWFVTSTRQGKAMRAVAQDTEASAMMGIDVNRTIGVTFMIAGALAGGAGIVYLLQFNMRYDTGFQLGLIAFTAAVLGGIGNLAGAVLGALTIGFIEAFNEGLTWNAPGSDWTRTIVFAILILILVFRPEGLLGERTPEGA</sequence>
<proteinExistence type="inferred from homology"/>
<dbReference type="RefSeq" id="WP_114797188.1">
    <property type="nucleotide sequence ID" value="NZ_QQZY01000009.1"/>
</dbReference>
<keyword evidence="2" id="KW-0813">Transport</keyword>
<dbReference type="GO" id="GO:0005886">
    <property type="term" value="C:plasma membrane"/>
    <property type="evidence" value="ECO:0007669"/>
    <property type="project" value="UniProtKB-SubCell"/>
</dbReference>
<feature type="transmembrane region" description="Helical" evidence="10">
    <location>
        <begin position="102"/>
        <end position="123"/>
    </location>
</feature>
<dbReference type="AlphaFoldDB" id="A0A7M2YTL8"/>
<evidence type="ECO:0000256" key="8">
    <source>
        <dbReference type="ARBA" id="ARBA00023136"/>
    </source>
</evidence>
<dbReference type="GO" id="GO:0015188">
    <property type="term" value="F:L-isoleucine transmembrane transporter activity"/>
    <property type="evidence" value="ECO:0007669"/>
    <property type="project" value="TreeGrafter"/>
</dbReference>
<comment type="subcellular location">
    <subcellularLocation>
        <location evidence="1">Cell membrane</location>
        <topology evidence="1">Multi-pass membrane protein</topology>
    </subcellularLocation>
</comment>
<dbReference type="GO" id="GO:0015192">
    <property type="term" value="F:L-phenylalanine transmembrane transporter activity"/>
    <property type="evidence" value="ECO:0007669"/>
    <property type="project" value="TreeGrafter"/>
</dbReference>
<dbReference type="PANTHER" id="PTHR11795:SF371">
    <property type="entry name" value="HIGH-AFFINITY BRANCHED-CHAIN AMINO ACID TRANSPORT SYSTEM PERMEASE PROTEIN LIVH"/>
    <property type="match status" value="1"/>
</dbReference>
<feature type="transmembrane region" description="Helical" evidence="10">
    <location>
        <begin position="78"/>
        <end position="96"/>
    </location>
</feature>
<feature type="transmembrane region" description="Helical" evidence="10">
    <location>
        <begin position="270"/>
        <end position="294"/>
    </location>
</feature>
<feature type="transmembrane region" description="Helical" evidence="10">
    <location>
        <begin position="12"/>
        <end position="31"/>
    </location>
</feature>
<evidence type="ECO:0000256" key="10">
    <source>
        <dbReference type="SAM" id="Phobius"/>
    </source>
</evidence>
<protein>
    <submittedName>
        <fullName evidence="11">Branched-chain amino acid ABC-type transport system permease component</fullName>
    </submittedName>
</protein>
<dbReference type="InterPro" id="IPR001851">
    <property type="entry name" value="ABC_transp_permease"/>
</dbReference>
<dbReference type="GO" id="GO:0005304">
    <property type="term" value="F:L-valine transmembrane transporter activity"/>
    <property type="evidence" value="ECO:0007669"/>
    <property type="project" value="TreeGrafter"/>
</dbReference>
<evidence type="ECO:0000313" key="11">
    <source>
        <dbReference type="EMBL" id="RDI73433.1"/>
    </source>
</evidence>
<keyword evidence="7 10" id="KW-1133">Transmembrane helix</keyword>
<dbReference type="CDD" id="cd06582">
    <property type="entry name" value="TM_PBP1_LivH_like"/>
    <property type="match status" value="1"/>
</dbReference>
<dbReference type="InterPro" id="IPR052157">
    <property type="entry name" value="BCAA_transport_permease"/>
</dbReference>
<dbReference type="GO" id="GO:0015808">
    <property type="term" value="P:L-alanine transport"/>
    <property type="evidence" value="ECO:0007669"/>
    <property type="project" value="TreeGrafter"/>
</dbReference>
<evidence type="ECO:0000256" key="6">
    <source>
        <dbReference type="ARBA" id="ARBA00022970"/>
    </source>
</evidence>
<dbReference type="GO" id="GO:0042941">
    <property type="term" value="P:D-alanine transmembrane transport"/>
    <property type="evidence" value="ECO:0007669"/>
    <property type="project" value="TreeGrafter"/>
</dbReference>
<keyword evidence="5 10" id="KW-0812">Transmembrane</keyword>
<dbReference type="Pfam" id="PF02653">
    <property type="entry name" value="BPD_transp_2"/>
    <property type="match status" value="1"/>
</dbReference>
<keyword evidence="12" id="KW-1185">Reference proteome</keyword>
<dbReference type="GO" id="GO:1903806">
    <property type="term" value="P:L-isoleucine import across plasma membrane"/>
    <property type="evidence" value="ECO:0007669"/>
    <property type="project" value="TreeGrafter"/>
</dbReference>
<feature type="transmembrane region" description="Helical" evidence="10">
    <location>
        <begin position="51"/>
        <end position="71"/>
    </location>
</feature>
<evidence type="ECO:0000256" key="4">
    <source>
        <dbReference type="ARBA" id="ARBA00022519"/>
    </source>
</evidence>
<keyword evidence="8 10" id="KW-0472">Membrane</keyword>